<evidence type="ECO:0000256" key="1">
    <source>
        <dbReference type="SAM" id="Phobius"/>
    </source>
</evidence>
<evidence type="ECO:0000313" key="2">
    <source>
        <dbReference type="EMBL" id="AAF09794.1"/>
    </source>
</evidence>
<evidence type="ECO:0000313" key="3">
    <source>
        <dbReference type="Proteomes" id="UP000002524"/>
    </source>
</evidence>
<dbReference type="PIR" id="H75548">
    <property type="entry name" value="H75548"/>
</dbReference>
<dbReference type="STRING" id="243230.DR_0206"/>
<accession>Q9RXV0</accession>
<organism evidence="2 3">
    <name type="scientific">Deinococcus radiodurans (strain ATCC 13939 / DSM 20539 / JCM 16871 / CCUG 27074 / LMG 4051 / NBRC 15346 / NCIMB 9279 / VKM B-1422 / R1)</name>
    <dbReference type="NCBI Taxonomy" id="243230"/>
    <lineage>
        <taxon>Bacteria</taxon>
        <taxon>Thermotogati</taxon>
        <taxon>Deinococcota</taxon>
        <taxon>Deinococci</taxon>
        <taxon>Deinococcales</taxon>
        <taxon>Deinococcaceae</taxon>
        <taxon>Deinococcus</taxon>
    </lineage>
</organism>
<reference evidence="2 3" key="1">
    <citation type="journal article" date="1999" name="Science">
        <title>Genome sequence of the radioresistant bacterium Deinococcus radiodurans R1.</title>
        <authorList>
            <person name="White O."/>
            <person name="Eisen J.A."/>
            <person name="Heidelberg J.F."/>
            <person name="Hickey E.K."/>
            <person name="Peterson J.D."/>
            <person name="Dodson R.J."/>
            <person name="Haft D.H."/>
            <person name="Gwinn M.L."/>
            <person name="Nelson W.C."/>
            <person name="Richardson D.L."/>
            <person name="Moffat K.S."/>
            <person name="Qin H."/>
            <person name="Jiang L."/>
            <person name="Pamphile W."/>
            <person name="Crosby M."/>
            <person name="Shen M."/>
            <person name="Vamathevan J.J."/>
            <person name="Lam P."/>
            <person name="McDonald L."/>
            <person name="Utterback T."/>
            <person name="Zalewski C."/>
            <person name="Makarova K.S."/>
            <person name="Aravind L."/>
            <person name="Daly M.J."/>
            <person name="Minton K.W."/>
            <person name="Fleischmann R.D."/>
            <person name="Ketchum K.A."/>
            <person name="Nelson K.E."/>
            <person name="Salzberg S."/>
            <person name="Smith H.O."/>
            <person name="Venter J.C."/>
            <person name="Fraser C.M."/>
        </authorList>
    </citation>
    <scope>NUCLEOTIDE SEQUENCE [LARGE SCALE GENOMIC DNA]</scope>
    <source>
        <strain evidence="3">ATCC 13939 / DSM 20539 / JCM 16871 / LMG 4051 / NBRC 15346 / NCIMB 9279 / R1 / VKM B-1422</strain>
    </source>
</reference>
<name>Q9RXV0_DEIRA</name>
<dbReference type="RefSeq" id="WP_010886852.1">
    <property type="nucleotide sequence ID" value="NC_001263.1"/>
</dbReference>
<sequence length="132" mass="14028">MTAPEDSRSRLAPQPFTLPLWLSVPLLLGLLMYGADTALHAVAWPGQLGGVLGAVLALCGVVFTWRRRAPSAPGAFFGAYVLMKAWARLDPAAANGTLAGRSLIWPVLLSLLVGCWLVFSDKVFSDGKSHPA</sequence>
<dbReference type="InParanoid" id="Q9RXV0"/>
<dbReference type="Proteomes" id="UP000002524">
    <property type="component" value="Chromosome 1"/>
</dbReference>
<keyword evidence="3" id="KW-1185">Reference proteome</keyword>
<keyword evidence="1" id="KW-0472">Membrane</keyword>
<gene>
    <name evidence="2" type="ordered locus">DR_0206</name>
</gene>
<dbReference type="KEGG" id="dra:DR_0206"/>
<feature type="transmembrane region" description="Helical" evidence="1">
    <location>
        <begin position="16"/>
        <end position="35"/>
    </location>
</feature>
<proteinExistence type="predicted"/>
<keyword evidence="1" id="KW-0812">Transmembrane</keyword>
<dbReference type="PATRIC" id="fig|243230.17.peg.370"/>
<dbReference type="EnsemblBacteria" id="AAF09794">
    <property type="protein sequence ID" value="AAF09794"/>
    <property type="gene ID" value="DR_0206"/>
</dbReference>
<keyword evidence="1" id="KW-1133">Transmembrane helix</keyword>
<feature type="transmembrane region" description="Helical" evidence="1">
    <location>
        <begin position="41"/>
        <end position="63"/>
    </location>
</feature>
<dbReference type="PaxDb" id="243230-DR_0206"/>
<evidence type="ECO:0008006" key="4">
    <source>
        <dbReference type="Google" id="ProtNLM"/>
    </source>
</evidence>
<dbReference type="EMBL" id="AE000513">
    <property type="protein sequence ID" value="AAF09794.1"/>
    <property type="molecule type" value="Genomic_DNA"/>
</dbReference>
<protein>
    <recommendedName>
        <fullName evidence="4">Transmembrane protein</fullName>
    </recommendedName>
</protein>
<dbReference type="HOGENOM" id="CLU_1913620_0_0_0"/>
<dbReference type="AlphaFoldDB" id="Q9RXV0"/>
<feature type="transmembrane region" description="Helical" evidence="1">
    <location>
        <begin position="99"/>
        <end position="119"/>
    </location>
</feature>
<dbReference type="GeneID" id="69516437"/>